<dbReference type="RefSeq" id="XP_002116465.1">
    <property type="nucleotide sequence ID" value="XM_002116429.1"/>
</dbReference>
<proteinExistence type="predicted"/>
<reference evidence="2 3" key="1">
    <citation type="journal article" date="2008" name="Nature">
        <title>The Trichoplax genome and the nature of placozoans.</title>
        <authorList>
            <person name="Srivastava M."/>
            <person name="Begovic E."/>
            <person name="Chapman J."/>
            <person name="Putnam N.H."/>
            <person name="Hellsten U."/>
            <person name="Kawashima T."/>
            <person name="Kuo A."/>
            <person name="Mitros T."/>
            <person name="Salamov A."/>
            <person name="Carpenter M.L."/>
            <person name="Signorovitch A.Y."/>
            <person name="Moreno M.A."/>
            <person name="Kamm K."/>
            <person name="Grimwood J."/>
            <person name="Schmutz J."/>
            <person name="Shapiro H."/>
            <person name="Grigoriev I.V."/>
            <person name="Buss L.W."/>
            <person name="Schierwater B."/>
            <person name="Dellaporta S.L."/>
            <person name="Rokhsar D.S."/>
        </authorList>
    </citation>
    <scope>NUCLEOTIDE SEQUENCE [LARGE SCALE GENOMIC DNA]</scope>
    <source>
        <strain evidence="2 3">Grell-BS-1999</strain>
    </source>
</reference>
<dbReference type="HOGENOM" id="CLU_030390_0_0_1"/>
<keyword evidence="3" id="KW-1185">Reference proteome</keyword>
<dbReference type="InterPro" id="IPR045334">
    <property type="entry name" value="INTS3"/>
</dbReference>
<evidence type="ECO:0000259" key="1">
    <source>
        <dbReference type="Pfam" id="PF10189"/>
    </source>
</evidence>
<dbReference type="KEGG" id="tad:TRIADDRAFT_11602"/>
<evidence type="ECO:0000313" key="2">
    <source>
        <dbReference type="EMBL" id="EDV21135.1"/>
    </source>
</evidence>
<dbReference type="PhylomeDB" id="B3S852"/>
<name>B3S852_TRIAD</name>
<evidence type="ECO:0000313" key="3">
    <source>
        <dbReference type="Proteomes" id="UP000009022"/>
    </source>
</evidence>
<dbReference type="CTD" id="6757587"/>
<feature type="non-terminal residue" evidence="2">
    <location>
        <position position="461"/>
    </location>
</feature>
<dbReference type="Proteomes" id="UP000009022">
    <property type="component" value="Unassembled WGS sequence"/>
</dbReference>
<dbReference type="OrthoDB" id="10067569at2759"/>
<feature type="domain" description="Integrator complex subunit 3 N-terminal" evidence="1">
    <location>
        <begin position="50"/>
        <end position="455"/>
    </location>
</feature>
<dbReference type="STRING" id="10228.B3S852"/>
<dbReference type="Pfam" id="PF10189">
    <property type="entry name" value="Ints3_N"/>
    <property type="match status" value="1"/>
</dbReference>
<dbReference type="PANTHER" id="PTHR13587:SF7">
    <property type="entry name" value="INTEGRATOR COMPLEX SUBUNIT 3"/>
    <property type="match status" value="1"/>
</dbReference>
<organism evidence="2 3">
    <name type="scientific">Trichoplax adhaerens</name>
    <name type="common">Trichoplax reptans</name>
    <dbReference type="NCBI Taxonomy" id="10228"/>
    <lineage>
        <taxon>Eukaryota</taxon>
        <taxon>Metazoa</taxon>
        <taxon>Placozoa</taxon>
        <taxon>Uniplacotomia</taxon>
        <taxon>Trichoplacea</taxon>
        <taxon>Trichoplacidae</taxon>
        <taxon>Trichoplax</taxon>
    </lineage>
</organism>
<dbReference type="InParanoid" id="B3S852"/>
<sequence>QLFINNALDARDELDQKWEKSHQFLTSLTNNLSERDAHDSLSSTVCKGQQEYEDVTIGLLYTILTDENAAQKAYRDLTLLSRDGLTLAFTKLNQLIVEKFFKFQLRTRNQLIWLFTEFVKSSAAGADAMCFYLLRQIIGGDVGRTNIDYIEALLNIFQEHKTWLFSYNFLTAAVVYVFLRLILDHSVPPLHHLMQREIDFCCSTLREKFTDCIQIGRDLIRLLQAVAQIPVFNTLWKDIIHNPRSLSPHFTGISHLLKLRTSRKFLISRITPDMENKLVFLTSKVKLGHQKKYQDWFQKKYLANPESHALLCDIIRFICGVIHPTNEILGSDIIPRWAVIGWLLQCCQNNATSANAKLTLFFDWLCYQPGQENIMNIEPGILIMLHSTRSHITISATLLDFLCRIITSFYKPMETQIRNAVRKALHFVVEKRVLNSLSPLFDHQKLDKELKEMLQYNFPEF</sequence>
<dbReference type="eggNOG" id="KOG4262">
    <property type="taxonomic scope" value="Eukaryota"/>
</dbReference>
<feature type="non-terminal residue" evidence="2">
    <location>
        <position position="1"/>
    </location>
</feature>
<dbReference type="PANTHER" id="PTHR13587">
    <property type="entry name" value="INTEGRATOR COMPLEX SUBUNIT 3"/>
    <property type="match status" value="1"/>
</dbReference>
<accession>B3S852</accession>
<gene>
    <name evidence="2" type="ORF">TRIADDRAFT_11602</name>
</gene>
<dbReference type="GeneID" id="6757587"/>
<dbReference type="AlphaFoldDB" id="B3S852"/>
<dbReference type="InterPro" id="IPR019333">
    <property type="entry name" value="INTS3_N"/>
</dbReference>
<dbReference type="EMBL" id="DS985255">
    <property type="protein sequence ID" value="EDV21135.1"/>
    <property type="molecule type" value="Genomic_DNA"/>
</dbReference>
<dbReference type="OMA" id="VKWGDQK"/>
<protein>
    <recommendedName>
        <fullName evidence="1">Integrator complex subunit 3 N-terminal domain-containing protein</fullName>
    </recommendedName>
</protein>